<protein>
    <recommendedName>
        <fullName evidence="2">Twin-arginine translocation signal domain-containing protein</fullName>
    </recommendedName>
</protein>
<accession>A0A0F9F2B5</accession>
<feature type="non-terminal residue" evidence="1">
    <location>
        <position position="49"/>
    </location>
</feature>
<dbReference type="NCBIfam" id="TIGR01409">
    <property type="entry name" value="TAT_signal_seq"/>
    <property type="match status" value="1"/>
</dbReference>
<dbReference type="PROSITE" id="PS51318">
    <property type="entry name" value="TAT"/>
    <property type="match status" value="1"/>
</dbReference>
<proteinExistence type="predicted"/>
<reference evidence="1" key="1">
    <citation type="journal article" date="2015" name="Nature">
        <title>Complex archaea that bridge the gap between prokaryotes and eukaryotes.</title>
        <authorList>
            <person name="Spang A."/>
            <person name="Saw J.H."/>
            <person name="Jorgensen S.L."/>
            <person name="Zaremba-Niedzwiedzka K."/>
            <person name="Martijn J."/>
            <person name="Lind A.E."/>
            <person name="van Eijk R."/>
            <person name="Schleper C."/>
            <person name="Guy L."/>
            <person name="Ettema T.J."/>
        </authorList>
    </citation>
    <scope>NUCLEOTIDE SEQUENCE</scope>
</reference>
<gene>
    <name evidence="1" type="ORF">LCGC14_2082810</name>
</gene>
<comment type="caution">
    <text evidence="1">The sequence shown here is derived from an EMBL/GenBank/DDBJ whole genome shotgun (WGS) entry which is preliminary data.</text>
</comment>
<evidence type="ECO:0000313" key="1">
    <source>
        <dbReference type="EMBL" id="KKL72646.1"/>
    </source>
</evidence>
<dbReference type="InterPro" id="IPR006311">
    <property type="entry name" value="TAT_signal"/>
</dbReference>
<sequence>MRELVHQYMGQGLSRRGFLKNMTALGFSAAAAEAVLQPVEASERAGKGL</sequence>
<evidence type="ECO:0008006" key="2">
    <source>
        <dbReference type="Google" id="ProtNLM"/>
    </source>
</evidence>
<organism evidence="1">
    <name type="scientific">marine sediment metagenome</name>
    <dbReference type="NCBI Taxonomy" id="412755"/>
    <lineage>
        <taxon>unclassified sequences</taxon>
        <taxon>metagenomes</taxon>
        <taxon>ecological metagenomes</taxon>
    </lineage>
</organism>
<dbReference type="InterPro" id="IPR019546">
    <property type="entry name" value="TAT_signal_bac_arc"/>
</dbReference>
<dbReference type="AlphaFoldDB" id="A0A0F9F2B5"/>
<name>A0A0F9F2B5_9ZZZZ</name>
<dbReference type="EMBL" id="LAZR01025207">
    <property type="protein sequence ID" value="KKL72646.1"/>
    <property type="molecule type" value="Genomic_DNA"/>
</dbReference>